<comment type="caution">
    <text evidence="1">The sequence shown here is derived from an EMBL/GenBank/DDBJ whole genome shotgun (WGS) entry which is preliminary data.</text>
</comment>
<organism evidence="1 2">
    <name type="scientific">Symbiodinium microadriaticum</name>
    <name type="common">Dinoflagellate</name>
    <name type="synonym">Zooxanthella microadriatica</name>
    <dbReference type="NCBI Taxonomy" id="2951"/>
    <lineage>
        <taxon>Eukaryota</taxon>
        <taxon>Sar</taxon>
        <taxon>Alveolata</taxon>
        <taxon>Dinophyceae</taxon>
        <taxon>Suessiales</taxon>
        <taxon>Symbiodiniaceae</taxon>
        <taxon>Symbiodinium</taxon>
    </lineage>
</organism>
<evidence type="ECO:0000313" key="1">
    <source>
        <dbReference type="EMBL" id="OLP78729.1"/>
    </source>
</evidence>
<accession>A0A1Q9C733</accession>
<evidence type="ECO:0000313" key="2">
    <source>
        <dbReference type="Proteomes" id="UP000186817"/>
    </source>
</evidence>
<gene>
    <name evidence="1" type="ORF">AK812_SmicGene41068</name>
</gene>
<name>A0A1Q9C733_SYMMI</name>
<dbReference type="AlphaFoldDB" id="A0A1Q9C733"/>
<sequence>MEGDERYSWFTSKRALAAQNCGSQPLATVGWAPSRLLVVLLAFLDTPRYSNVAAISGATPFCMDRSLLRLAYKVEDREWLVRYSAVQVDTGDARAIAVLIDMLADKEFPASRLGPPQPVAIMAA</sequence>
<dbReference type="OrthoDB" id="444967at2759"/>
<proteinExistence type="predicted"/>
<keyword evidence="2" id="KW-1185">Reference proteome</keyword>
<dbReference type="EMBL" id="LSRX01001571">
    <property type="protein sequence ID" value="OLP78729.1"/>
    <property type="molecule type" value="Genomic_DNA"/>
</dbReference>
<protein>
    <submittedName>
        <fullName evidence="1">Uncharacterized protein</fullName>
    </submittedName>
</protein>
<reference evidence="1 2" key="1">
    <citation type="submission" date="2016-02" db="EMBL/GenBank/DDBJ databases">
        <title>Genome analysis of coral dinoflagellate symbionts highlights evolutionary adaptations to a symbiotic lifestyle.</title>
        <authorList>
            <person name="Aranda M."/>
            <person name="Li Y."/>
            <person name="Liew Y.J."/>
            <person name="Baumgarten S."/>
            <person name="Simakov O."/>
            <person name="Wilson M."/>
            <person name="Piel J."/>
            <person name="Ashoor H."/>
            <person name="Bougouffa S."/>
            <person name="Bajic V.B."/>
            <person name="Ryu T."/>
            <person name="Ravasi T."/>
            <person name="Bayer T."/>
            <person name="Micklem G."/>
            <person name="Kim H."/>
            <person name="Bhak J."/>
            <person name="Lajeunesse T.C."/>
            <person name="Voolstra C.R."/>
        </authorList>
    </citation>
    <scope>NUCLEOTIDE SEQUENCE [LARGE SCALE GENOMIC DNA]</scope>
    <source>
        <strain evidence="1 2">CCMP2467</strain>
    </source>
</reference>
<dbReference type="Proteomes" id="UP000186817">
    <property type="component" value="Unassembled WGS sequence"/>
</dbReference>